<protein>
    <submittedName>
        <fullName evidence="1">Uncharacterized protein</fullName>
    </submittedName>
</protein>
<name>A0A0F9H007_9ZZZZ</name>
<gene>
    <name evidence="1" type="ORF">LCGC14_1846330</name>
</gene>
<evidence type="ECO:0000313" key="1">
    <source>
        <dbReference type="EMBL" id="KKL96251.1"/>
    </source>
</evidence>
<dbReference type="EMBL" id="LAZR01018480">
    <property type="protein sequence ID" value="KKL96251.1"/>
    <property type="molecule type" value="Genomic_DNA"/>
</dbReference>
<proteinExistence type="predicted"/>
<sequence length="29" mass="3475">MYINFNMELHVDYTSSCAITQISRVPRER</sequence>
<dbReference type="AlphaFoldDB" id="A0A0F9H007"/>
<accession>A0A0F9H007</accession>
<comment type="caution">
    <text evidence="1">The sequence shown here is derived from an EMBL/GenBank/DDBJ whole genome shotgun (WGS) entry which is preliminary data.</text>
</comment>
<reference evidence="1" key="1">
    <citation type="journal article" date="2015" name="Nature">
        <title>Complex archaea that bridge the gap between prokaryotes and eukaryotes.</title>
        <authorList>
            <person name="Spang A."/>
            <person name="Saw J.H."/>
            <person name="Jorgensen S.L."/>
            <person name="Zaremba-Niedzwiedzka K."/>
            <person name="Martijn J."/>
            <person name="Lind A.E."/>
            <person name="van Eijk R."/>
            <person name="Schleper C."/>
            <person name="Guy L."/>
            <person name="Ettema T.J."/>
        </authorList>
    </citation>
    <scope>NUCLEOTIDE SEQUENCE</scope>
</reference>
<organism evidence="1">
    <name type="scientific">marine sediment metagenome</name>
    <dbReference type="NCBI Taxonomy" id="412755"/>
    <lineage>
        <taxon>unclassified sequences</taxon>
        <taxon>metagenomes</taxon>
        <taxon>ecological metagenomes</taxon>
    </lineage>
</organism>